<evidence type="ECO:0000256" key="1">
    <source>
        <dbReference type="SAM" id="Coils"/>
    </source>
</evidence>
<sequence>MNQDWERFGEDIRRTVQDAIDSQDFNRLNQTITNTINSAMNSAVDGLGKGLSGAGKWAGRGRYRYRGPRKRDRYSWEQSQNSHRYGAQEDRREAGRRQYSAVQQSAAVQKNLSLFVGTAGAKAGGIAMSVVGYTVGIGTFLMLLFTLIATALTNVYFGTGFKVLAGILAVFFAGSMILGGAGTALLGRIKRFRSYIQELEGKEYCEIKNLAGRLQKSQKYVVQDIEKMIRKGWFLQGHMDRQKTCLIVSNRAYDQYTELMQNLEKQQSEERLAKEHQTQEQKDMDPQVREIICAGDEYIKKIRECNDAIPGEEISAKIYRIETLVDKIFDRVEQSPESISDIRRLMEYYLPTTVKLLEAYEELDAQPVQGDNIISSKKEIEKTLDTLNVAFEKLLDSLFRDTAWNVSADISVLNTMLAQEGLTKEDF</sequence>
<feature type="region of interest" description="Disordered" evidence="2">
    <location>
        <begin position="69"/>
        <end position="92"/>
    </location>
</feature>
<feature type="coiled-coil region" evidence="1">
    <location>
        <begin position="246"/>
        <end position="280"/>
    </location>
</feature>
<accession>A0A4V2USF2</accession>
<dbReference type="AlphaFoldDB" id="A0A4V2USF2"/>
<organism evidence="4 5">
    <name type="scientific">Muricomes intestini</name>
    <dbReference type="NCBI Taxonomy" id="1796634"/>
    <lineage>
        <taxon>Bacteria</taxon>
        <taxon>Bacillati</taxon>
        <taxon>Bacillota</taxon>
        <taxon>Clostridia</taxon>
        <taxon>Lachnospirales</taxon>
        <taxon>Lachnospiraceae</taxon>
        <taxon>Muricomes</taxon>
    </lineage>
</organism>
<comment type="caution">
    <text evidence="4">The sequence shown here is derived from an EMBL/GenBank/DDBJ whole genome shotgun (WGS) entry which is preliminary data.</text>
</comment>
<name>A0A4V2USF2_9FIRM</name>
<gene>
    <name evidence="4" type="ORF">EDD59_104123</name>
</gene>
<evidence type="ECO:0000313" key="5">
    <source>
        <dbReference type="Proteomes" id="UP000295726"/>
    </source>
</evidence>
<evidence type="ECO:0000256" key="2">
    <source>
        <dbReference type="SAM" id="MobiDB-lite"/>
    </source>
</evidence>
<proteinExistence type="predicted"/>
<keyword evidence="3" id="KW-1133">Transmembrane helix</keyword>
<protein>
    <submittedName>
        <fullName evidence="4">5-bromo-4-chloroindolyl phosphate hydrolysis protein</fullName>
    </submittedName>
</protein>
<feature type="transmembrane region" description="Helical" evidence="3">
    <location>
        <begin position="130"/>
        <end position="157"/>
    </location>
</feature>
<keyword evidence="1" id="KW-0175">Coiled coil</keyword>
<dbReference type="InterPro" id="IPR018770">
    <property type="entry name" value="ChloroindolylP_hydrolase"/>
</dbReference>
<keyword evidence="3" id="KW-0472">Membrane</keyword>
<dbReference type="Pfam" id="PF10112">
    <property type="entry name" value="Halogen_Hydrol"/>
    <property type="match status" value="1"/>
</dbReference>
<dbReference type="Proteomes" id="UP000295726">
    <property type="component" value="Unassembled WGS sequence"/>
</dbReference>
<dbReference type="OrthoDB" id="9782052at2"/>
<dbReference type="RefSeq" id="WP_132379349.1">
    <property type="nucleotide sequence ID" value="NZ_SLZZ01000004.1"/>
</dbReference>
<evidence type="ECO:0000313" key="4">
    <source>
        <dbReference type="EMBL" id="TCS81192.1"/>
    </source>
</evidence>
<keyword evidence="3" id="KW-0812">Transmembrane</keyword>
<reference evidence="4 5" key="1">
    <citation type="submission" date="2019-03" db="EMBL/GenBank/DDBJ databases">
        <title>Genomic Encyclopedia of Type Strains, Phase IV (KMG-IV): sequencing the most valuable type-strain genomes for metagenomic binning, comparative biology and taxonomic classification.</title>
        <authorList>
            <person name="Goeker M."/>
        </authorList>
    </citation>
    <scope>NUCLEOTIDE SEQUENCE [LARGE SCALE GENOMIC DNA]</scope>
    <source>
        <strain evidence="4 5">DSM 29489</strain>
    </source>
</reference>
<evidence type="ECO:0000256" key="3">
    <source>
        <dbReference type="SAM" id="Phobius"/>
    </source>
</evidence>
<keyword evidence="5" id="KW-1185">Reference proteome</keyword>
<dbReference type="EMBL" id="SLZZ01000004">
    <property type="protein sequence ID" value="TCS81192.1"/>
    <property type="molecule type" value="Genomic_DNA"/>
</dbReference>
<feature type="transmembrane region" description="Helical" evidence="3">
    <location>
        <begin position="163"/>
        <end position="186"/>
    </location>
</feature>